<accession>A0A8T0TNG0</accession>
<feature type="compositionally biased region" description="Basic and acidic residues" evidence="1">
    <location>
        <begin position="45"/>
        <end position="56"/>
    </location>
</feature>
<name>A0A8T0TNG0_PANVG</name>
<feature type="region of interest" description="Disordered" evidence="1">
    <location>
        <begin position="1"/>
        <end position="150"/>
    </location>
</feature>
<organism evidence="2 3">
    <name type="scientific">Panicum virgatum</name>
    <name type="common">Blackwell switchgrass</name>
    <dbReference type="NCBI Taxonomy" id="38727"/>
    <lineage>
        <taxon>Eukaryota</taxon>
        <taxon>Viridiplantae</taxon>
        <taxon>Streptophyta</taxon>
        <taxon>Embryophyta</taxon>
        <taxon>Tracheophyta</taxon>
        <taxon>Spermatophyta</taxon>
        <taxon>Magnoliopsida</taxon>
        <taxon>Liliopsida</taxon>
        <taxon>Poales</taxon>
        <taxon>Poaceae</taxon>
        <taxon>PACMAD clade</taxon>
        <taxon>Panicoideae</taxon>
        <taxon>Panicodae</taxon>
        <taxon>Paniceae</taxon>
        <taxon>Panicinae</taxon>
        <taxon>Panicum</taxon>
        <taxon>Panicum sect. Hiantes</taxon>
    </lineage>
</organism>
<dbReference type="AlphaFoldDB" id="A0A8T0TNG0"/>
<keyword evidence="3" id="KW-1185">Reference proteome</keyword>
<reference evidence="2" key="1">
    <citation type="submission" date="2020-05" db="EMBL/GenBank/DDBJ databases">
        <title>WGS assembly of Panicum virgatum.</title>
        <authorList>
            <person name="Lovell J.T."/>
            <person name="Jenkins J."/>
            <person name="Shu S."/>
            <person name="Juenger T.E."/>
            <person name="Schmutz J."/>
        </authorList>
    </citation>
    <scope>NUCLEOTIDE SEQUENCE</scope>
    <source>
        <strain evidence="2">AP13</strain>
    </source>
</reference>
<dbReference type="Proteomes" id="UP000823388">
    <property type="component" value="Chromosome 4K"/>
</dbReference>
<feature type="compositionally biased region" description="Basic and acidic residues" evidence="1">
    <location>
        <begin position="19"/>
        <end position="30"/>
    </location>
</feature>
<evidence type="ECO:0000256" key="1">
    <source>
        <dbReference type="SAM" id="MobiDB-lite"/>
    </source>
</evidence>
<evidence type="ECO:0000313" key="2">
    <source>
        <dbReference type="EMBL" id="KAG2611218.1"/>
    </source>
</evidence>
<gene>
    <name evidence="2" type="ORF">PVAP13_4KG149005</name>
</gene>
<proteinExistence type="predicted"/>
<comment type="caution">
    <text evidence="2">The sequence shown here is derived from an EMBL/GenBank/DDBJ whole genome shotgun (WGS) entry which is preliminary data.</text>
</comment>
<protein>
    <submittedName>
        <fullName evidence="2">Uncharacterized protein</fullName>
    </submittedName>
</protein>
<feature type="compositionally biased region" description="Basic residues" evidence="1">
    <location>
        <begin position="104"/>
        <end position="123"/>
    </location>
</feature>
<dbReference type="EMBL" id="CM029043">
    <property type="protein sequence ID" value="KAG2611218.1"/>
    <property type="molecule type" value="Genomic_DNA"/>
</dbReference>
<sequence length="150" mass="16311">MPRSDPLLPLPRARNPWMTDHDGAGQEDRGCGATDRWSPHLAKAVLKDNRDPKLEMPHNQARAVAVEEKNLDGGIEEESNTGQRQREEKQSRSTSRPPAGACAGRHRRSPRSRSGRTRSRGRRASSSVRGGGASNNEQNGDGGHGESVTS</sequence>
<evidence type="ECO:0000313" key="3">
    <source>
        <dbReference type="Proteomes" id="UP000823388"/>
    </source>
</evidence>